<comment type="function">
    <text evidence="1">Part of the tripartite ATP-independent periplasmic (TRAP) transport system.</text>
</comment>
<gene>
    <name evidence="4" type="ORF">FHR96_003551</name>
</gene>
<feature type="non-terminal residue" evidence="4">
    <location>
        <position position="39"/>
    </location>
</feature>
<evidence type="ECO:0000313" key="4">
    <source>
        <dbReference type="EMBL" id="MBB3142651.1"/>
    </source>
</evidence>
<evidence type="ECO:0000259" key="3">
    <source>
        <dbReference type="Pfam" id="PF06808"/>
    </source>
</evidence>
<keyword evidence="1" id="KW-0997">Cell inner membrane</keyword>
<keyword evidence="5" id="KW-1185">Reference proteome</keyword>
<keyword evidence="2" id="KW-0812">Transmembrane</keyword>
<name>A0A7W5C132_9GAMM</name>
<proteinExistence type="predicted"/>
<dbReference type="AlphaFoldDB" id="A0A7W5C132"/>
<evidence type="ECO:0000256" key="2">
    <source>
        <dbReference type="SAM" id="Phobius"/>
    </source>
</evidence>
<feature type="transmembrane region" description="Helical" evidence="2">
    <location>
        <begin position="12"/>
        <end position="38"/>
    </location>
</feature>
<accession>A0A7W5C132</accession>
<keyword evidence="2" id="KW-1133">Transmembrane helix</keyword>
<evidence type="ECO:0000256" key="1">
    <source>
        <dbReference type="RuleBase" id="RU369079"/>
    </source>
</evidence>
<comment type="subcellular location">
    <subcellularLocation>
        <location evidence="1">Cell inner membrane</location>
        <topology evidence="1">Multi-pass membrane protein</topology>
    </subcellularLocation>
</comment>
<feature type="domain" description="TRAP C4-dicarboxylate transport system permease DctM subunit" evidence="3">
    <location>
        <begin position="1"/>
        <end position="38"/>
    </location>
</feature>
<dbReference type="GO" id="GO:0005886">
    <property type="term" value="C:plasma membrane"/>
    <property type="evidence" value="ECO:0007669"/>
    <property type="project" value="UniProtKB-SubCell"/>
</dbReference>
<dbReference type="GO" id="GO:0022857">
    <property type="term" value="F:transmembrane transporter activity"/>
    <property type="evidence" value="ECO:0007669"/>
    <property type="project" value="UniProtKB-UniRule"/>
</dbReference>
<dbReference type="EMBL" id="JACHXM010000025">
    <property type="protein sequence ID" value="MBB3142651.1"/>
    <property type="molecule type" value="Genomic_DNA"/>
</dbReference>
<sequence length="39" mass="4076">MMLRLGYDKHLSIGVVCAGGALGTMMPPSIVLIIYGLIA</sequence>
<dbReference type="Proteomes" id="UP000525987">
    <property type="component" value="Unassembled WGS sequence"/>
</dbReference>
<keyword evidence="1" id="KW-1003">Cell membrane</keyword>
<keyword evidence="2" id="KW-0472">Membrane</keyword>
<keyword evidence="1" id="KW-0813">Transport</keyword>
<organism evidence="4 5">
    <name type="scientific">Halomonas organivorans</name>
    <dbReference type="NCBI Taxonomy" id="257772"/>
    <lineage>
        <taxon>Bacteria</taxon>
        <taxon>Pseudomonadati</taxon>
        <taxon>Pseudomonadota</taxon>
        <taxon>Gammaproteobacteria</taxon>
        <taxon>Oceanospirillales</taxon>
        <taxon>Halomonadaceae</taxon>
        <taxon>Halomonas</taxon>
    </lineage>
</organism>
<evidence type="ECO:0000313" key="5">
    <source>
        <dbReference type="Proteomes" id="UP000525987"/>
    </source>
</evidence>
<comment type="caution">
    <text evidence="4">The sequence shown here is derived from an EMBL/GenBank/DDBJ whole genome shotgun (WGS) entry which is preliminary data.</text>
</comment>
<reference evidence="4 5" key="1">
    <citation type="submission" date="2020-08" db="EMBL/GenBank/DDBJ databases">
        <title>Genomic Encyclopedia of Type Strains, Phase III (KMG-III): the genomes of soil and plant-associated and newly described type strains.</title>
        <authorList>
            <person name="Whitman W."/>
        </authorList>
    </citation>
    <scope>NUCLEOTIDE SEQUENCE [LARGE SCALE GENOMIC DNA]</scope>
    <source>
        <strain evidence="4 5">CECT 5995</strain>
    </source>
</reference>
<dbReference type="InterPro" id="IPR010656">
    <property type="entry name" value="DctM"/>
</dbReference>
<protein>
    <submittedName>
        <fullName evidence="4">TRAP-type mannitol/chloroaromatic compound transport system permease large subunit</fullName>
    </submittedName>
</protein>
<dbReference type="Pfam" id="PF06808">
    <property type="entry name" value="DctM"/>
    <property type="match status" value="1"/>
</dbReference>